<dbReference type="PANTHER" id="PTHR12452:SF0">
    <property type="entry name" value="THIOREDOXIN DOMAIN-CONTAINING PROTEIN 17"/>
    <property type="match status" value="1"/>
</dbReference>
<organism evidence="3 4">
    <name type="scientific">Stachybotrys elegans</name>
    <dbReference type="NCBI Taxonomy" id="80388"/>
    <lineage>
        <taxon>Eukaryota</taxon>
        <taxon>Fungi</taxon>
        <taxon>Dikarya</taxon>
        <taxon>Ascomycota</taxon>
        <taxon>Pezizomycotina</taxon>
        <taxon>Sordariomycetes</taxon>
        <taxon>Hypocreomycetidae</taxon>
        <taxon>Hypocreales</taxon>
        <taxon>Stachybotryaceae</taxon>
        <taxon>Stachybotrys</taxon>
    </lineage>
</organism>
<gene>
    <name evidence="3" type="ORF">B0I35DRAFT_406022</name>
</gene>
<dbReference type="AlphaFoldDB" id="A0A8K0WV87"/>
<accession>A0A8K0WV87</accession>
<dbReference type="Gene3D" id="3.40.30.10">
    <property type="entry name" value="Glutaredoxin"/>
    <property type="match status" value="1"/>
</dbReference>
<dbReference type="Pfam" id="PF06110">
    <property type="entry name" value="TXD17-like_Trx"/>
    <property type="match status" value="1"/>
</dbReference>
<dbReference type="InterPro" id="IPR010357">
    <property type="entry name" value="TXNDC17_dom"/>
</dbReference>
<dbReference type="GO" id="GO:0005829">
    <property type="term" value="C:cytosol"/>
    <property type="evidence" value="ECO:0007669"/>
    <property type="project" value="TreeGrafter"/>
</dbReference>
<sequence>MPILSTFALPEAPAGLNLPGETLFVAFISSDDAATKKPWCPDVRAAMPHITSAFEPESQPTLAIAQSGTIPEWRNPANPFRTTWNVQNIPTLVRFQRIGGEIKETGRLVESEILRKDLLEAFTK</sequence>
<reference evidence="3" key="1">
    <citation type="journal article" date="2021" name="Nat. Commun.">
        <title>Genetic determinants of endophytism in the Arabidopsis root mycobiome.</title>
        <authorList>
            <person name="Mesny F."/>
            <person name="Miyauchi S."/>
            <person name="Thiergart T."/>
            <person name="Pickel B."/>
            <person name="Atanasova L."/>
            <person name="Karlsson M."/>
            <person name="Huettel B."/>
            <person name="Barry K.W."/>
            <person name="Haridas S."/>
            <person name="Chen C."/>
            <person name="Bauer D."/>
            <person name="Andreopoulos W."/>
            <person name="Pangilinan J."/>
            <person name="LaButti K."/>
            <person name="Riley R."/>
            <person name="Lipzen A."/>
            <person name="Clum A."/>
            <person name="Drula E."/>
            <person name="Henrissat B."/>
            <person name="Kohler A."/>
            <person name="Grigoriev I.V."/>
            <person name="Martin F.M."/>
            <person name="Hacquard S."/>
        </authorList>
    </citation>
    <scope>NUCLEOTIDE SEQUENCE</scope>
    <source>
        <strain evidence="3">MPI-CAGE-CH-0235</strain>
    </source>
</reference>
<protein>
    <recommendedName>
        <fullName evidence="2">Thioredoxin domain-containing protein</fullName>
    </recommendedName>
</protein>
<dbReference type="OrthoDB" id="78947at2759"/>
<dbReference type="SUPFAM" id="SSF52833">
    <property type="entry name" value="Thioredoxin-like"/>
    <property type="match status" value="1"/>
</dbReference>
<dbReference type="Proteomes" id="UP000813444">
    <property type="component" value="Unassembled WGS sequence"/>
</dbReference>
<evidence type="ECO:0000313" key="3">
    <source>
        <dbReference type="EMBL" id="KAH7324185.1"/>
    </source>
</evidence>
<feature type="domain" description="Thioredoxin" evidence="2">
    <location>
        <begin position="21"/>
        <end position="122"/>
    </location>
</feature>
<comment type="caution">
    <text evidence="3">The sequence shown here is derived from an EMBL/GenBank/DDBJ whole genome shotgun (WGS) entry which is preliminary data.</text>
</comment>
<comment type="similarity">
    <text evidence="1">Belongs to the thioredoxin family.</text>
</comment>
<dbReference type="InterPro" id="IPR036249">
    <property type="entry name" value="Thioredoxin-like_sf"/>
</dbReference>
<proteinExistence type="inferred from homology"/>
<dbReference type="PANTHER" id="PTHR12452">
    <property type="entry name" value="42-9-9 PROTEIN-RELATED"/>
    <property type="match status" value="1"/>
</dbReference>
<keyword evidence="4" id="KW-1185">Reference proteome</keyword>
<name>A0A8K0WV87_9HYPO</name>
<dbReference type="InterPro" id="IPR045108">
    <property type="entry name" value="TXNDC17-like"/>
</dbReference>
<dbReference type="GO" id="GO:0047134">
    <property type="term" value="F:protein-disulfide reductase [NAD(P)H] activity"/>
    <property type="evidence" value="ECO:0007669"/>
    <property type="project" value="InterPro"/>
</dbReference>
<evidence type="ECO:0000256" key="1">
    <source>
        <dbReference type="ARBA" id="ARBA00008987"/>
    </source>
</evidence>
<evidence type="ECO:0000259" key="2">
    <source>
        <dbReference type="Pfam" id="PF06110"/>
    </source>
</evidence>
<dbReference type="EMBL" id="JAGPNK010000003">
    <property type="protein sequence ID" value="KAH7324185.1"/>
    <property type="molecule type" value="Genomic_DNA"/>
</dbReference>
<evidence type="ECO:0000313" key="4">
    <source>
        <dbReference type="Proteomes" id="UP000813444"/>
    </source>
</evidence>